<evidence type="ECO:0000313" key="4">
    <source>
        <dbReference type="Proteomes" id="UP000557857"/>
    </source>
</evidence>
<proteinExistence type="predicted"/>
<comment type="caution">
    <text evidence="2">The sequence shown here is derived from an EMBL/GenBank/DDBJ whole genome shotgun (WGS) entry which is preliminary data.</text>
</comment>
<dbReference type="AlphaFoldDB" id="A0A1V2UJR3"/>
<evidence type="ECO:0000313" key="1">
    <source>
        <dbReference type="EMBL" id="NMP58702.1"/>
    </source>
</evidence>
<dbReference type="Proteomes" id="UP000557857">
    <property type="component" value="Unassembled WGS sequence"/>
</dbReference>
<dbReference type="Proteomes" id="UP000189299">
    <property type="component" value="Unassembled WGS sequence"/>
</dbReference>
<organism evidence="2 3">
    <name type="scientific">Enterococcus mundtii</name>
    <dbReference type="NCBI Taxonomy" id="53346"/>
    <lineage>
        <taxon>Bacteria</taxon>
        <taxon>Bacillati</taxon>
        <taxon>Bacillota</taxon>
        <taxon>Bacilli</taxon>
        <taxon>Lactobacillales</taxon>
        <taxon>Enterococcaceae</taxon>
        <taxon>Enterococcus</taxon>
    </lineage>
</organism>
<gene>
    <name evidence="2" type="ORF">BTN92_05090</name>
    <name evidence="1" type="ORF">HI921_09555</name>
</gene>
<dbReference type="OrthoDB" id="9815589at2"/>
<evidence type="ECO:0000313" key="2">
    <source>
        <dbReference type="EMBL" id="ONN43680.1"/>
    </source>
</evidence>
<dbReference type="Pfam" id="PF20217">
    <property type="entry name" value="DUF6577"/>
    <property type="match status" value="1"/>
</dbReference>
<dbReference type="RefSeq" id="WP_062805546.1">
    <property type="nucleotide sequence ID" value="NZ_CABMMO010000004.1"/>
</dbReference>
<dbReference type="EMBL" id="MSTR01000004">
    <property type="protein sequence ID" value="ONN43680.1"/>
    <property type="molecule type" value="Genomic_DNA"/>
</dbReference>
<protein>
    <submittedName>
        <fullName evidence="2">Uncharacterized protein</fullName>
    </submittedName>
</protein>
<name>A0A1V2UJR3_ENTMU</name>
<reference evidence="2 3" key="1">
    <citation type="submission" date="2016-12" db="EMBL/GenBank/DDBJ databases">
        <authorList>
            <person name="Song W.-J."/>
            <person name="Kurnit D.M."/>
        </authorList>
    </citation>
    <scope>NUCLEOTIDE SEQUENCE [LARGE SCALE GENOMIC DNA]</scope>
    <source>
        <strain evidence="2 3">CGB1038-1_S1</strain>
    </source>
</reference>
<accession>A0A1V2UJR3</accession>
<dbReference type="STRING" id="53346.A5802_000296"/>
<dbReference type="EMBL" id="JABCAG010000025">
    <property type="protein sequence ID" value="NMP58702.1"/>
    <property type="molecule type" value="Genomic_DNA"/>
</dbReference>
<sequence>MSSNLYKNELIDYLKNKSEVSTQELLVFYRQFTPKLPLNTLRWRIYALKQQGIIYSPKRGVYALNEKETFALVPNDKILRIANLLQTKFPYMNFSIYSTGWIGNLSNHMYQTNNLIIEIEIDTLNAAFHYLKERFPNTFVSPDQKMYDYYINPSEENIIVNRLYVDAPLNRFDGSFYTPKIEKLIVDLLVNNPIILPISSSEIQTIISTVLDMYNINYSTLTRYANKRNVHQELKKILPI</sequence>
<evidence type="ECO:0000313" key="3">
    <source>
        <dbReference type="Proteomes" id="UP000189299"/>
    </source>
</evidence>
<dbReference type="InterPro" id="IPR046484">
    <property type="entry name" value="DUF6577"/>
</dbReference>
<reference evidence="1 4" key="2">
    <citation type="submission" date="2020-04" db="EMBL/GenBank/DDBJ databases">
        <authorList>
            <person name="Abaymova A."/>
            <person name="Teymurazov M."/>
            <person name="Tazyna O."/>
            <person name="Chatushin Y."/>
            <person name="Svetoch E."/>
            <person name="Pereligyn V."/>
            <person name="Pohylenko V."/>
            <person name="Platonov M."/>
            <person name="Kartsev N."/>
            <person name="Skryabin Y."/>
            <person name="Sizova A."/>
            <person name="Solomentsev V."/>
            <person name="Kislichkina A."/>
            <person name="Bogun A."/>
        </authorList>
    </citation>
    <scope>NUCLEOTIDE SEQUENCE [LARGE SCALE GENOMIC DNA]</scope>
    <source>
        <strain evidence="1">SCPM-O-B-8398</strain>
        <strain evidence="4">SCPM-O-B-8398 (E28)</strain>
    </source>
</reference>